<keyword evidence="1" id="KW-1133">Transmembrane helix</keyword>
<evidence type="ECO:0000313" key="2">
    <source>
        <dbReference type="EMBL" id="GCB81564.1"/>
    </source>
</evidence>
<comment type="caution">
    <text evidence="2">The sequence shown here is derived from an EMBL/GenBank/DDBJ whole genome shotgun (WGS) entry which is preliminary data.</text>
</comment>
<protein>
    <submittedName>
        <fullName evidence="2">Uncharacterized protein</fullName>
    </submittedName>
</protein>
<keyword evidence="1" id="KW-0472">Membrane</keyword>
<sequence>MIETFHTITKLFYTVLAVVGVIVNLVAILILIRE</sequence>
<name>A0A401Q854_SCYTO</name>
<keyword evidence="1" id="KW-0812">Transmembrane</keyword>
<dbReference type="AlphaFoldDB" id="A0A401Q854"/>
<gene>
    <name evidence="2" type="ORF">scyTo_0021858</name>
</gene>
<reference evidence="2 3" key="1">
    <citation type="journal article" date="2018" name="Nat. Ecol. Evol.">
        <title>Shark genomes provide insights into elasmobranch evolution and the origin of vertebrates.</title>
        <authorList>
            <person name="Hara Y"/>
            <person name="Yamaguchi K"/>
            <person name="Onimaru K"/>
            <person name="Kadota M"/>
            <person name="Koyanagi M"/>
            <person name="Keeley SD"/>
            <person name="Tatsumi K"/>
            <person name="Tanaka K"/>
            <person name="Motone F"/>
            <person name="Kageyama Y"/>
            <person name="Nozu R"/>
            <person name="Adachi N"/>
            <person name="Nishimura O"/>
            <person name="Nakagawa R"/>
            <person name="Tanegashima C"/>
            <person name="Kiyatake I"/>
            <person name="Matsumoto R"/>
            <person name="Murakumo K"/>
            <person name="Nishida K"/>
            <person name="Terakita A"/>
            <person name="Kuratani S"/>
            <person name="Sato K"/>
            <person name="Hyodo S Kuraku.S."/>
        </authorList>
    </citation>
    <scope>NUCLEOTIDE SEQUENCE [LARGE SCALE GENOMIC DNA]</scope>
</reference>
<evidence type="ECO:0000313" key="3">
    <source>
        <dbReference type="Proteomes" id="UP000288216"/>
    </source>
</evidence>
<accession>A0A401Q854</accession>
<keyword evidence="3" id="KW-1185">Reference proteome</keyword>
<dbReference type="EMBL" id="BFAA01020269">
    <property type="protein sequence ID" value="GCB81564.1"/>
    <property type="molecule type" value="Genomic_DNA"/>
</dbReference>
<proteinExistence type="predicted"/>
<feature type="transmembrane region" description="Helical" evidence="1">
    <location>
        <begin position="12"/>
        <end position="32"/>
    </location>
</feature>
<organism evidence="2 3">
    <name type="scientific">Scyliorhinus torazame</name>
    <name type="common">Cloudy catshark</name>
    <name type="synonym">Catulus torazame</name>
    <dbReference type="NCBI Taxonomy" id="75743"/>
    <lineage>
        <taxon>Eukaryota</taxon>
        <taxon>Metazoa</taxon>
        <taxon>Chordata</taxon>
        <taxon>Craniata</taxon>
        <taxon>Vertebrata</taxon>
        <taxon>Chondrichthyes</taxon>
        <taxon>Elasmobranchii</taxon>
        <taxon>Galeomorphii</taxon>
        <taxon>Galeoidea</taxon>
        <taxon>Carcharhiniformes</taxon>
        <taxon>Scyliorhinidae</taxon>
        <taxon>Scyliorhinus</taxon>
    </lineage>
</organism>
<evidence type="ECO:0000256" key="1">
    <source>
        <dbReference type="SAM" id="Phobius"/>
    </source>
</evidence>
<dbReference type="Proteomes" id="UP000288216">
    <property type="component" value="Unassembled WGS sequence"/>
</dbReference>
<feature type="non-terminal residue" evidence="2">
    <location>
        <position position="34"/>
    </location>
</feature>